<evidence type="ECO:0000313" key="11">
    <source>
        <dbReference type="Proteomes" id="UP001161247"/>
    </source>
</evidence>
<dbReference type="PANTHER" id="PTHR34590:SF6">
    <property type="entry name" value="RECEPTOR-LIKE KINASE"/>
    <property type="match status" value="1"/>
</dbReference>
<dbReference type="Pfam" id="PF12819">
    <property type="entry name" value="Malectin_like"/>
    <property type="match status" value="1"/>
</dbReference>
<keyword evidence="2" id="KW-0723">Serine/threonine-protein kinase</keyword>
<dbReference type="GO" id="GO:0004714">
    <property type="term" value="F:transmembrane receptor protein tyrosine kinase activity"/>
    <property type="evidence" value="ECO:0007669"/>
    <property type="project" value="InterPro"/>
</dbReference>
<sequence length="492" mass="54089">MKKQLIFFFFFFSFTALVSSSYFSPTDHYLVSCGSRDPTIVDFDHRRFTGDASKSAASQFLTAPSPGRSIELVDPNPAPNSSPLYRTARAFTKPSRYAFAIQETGVHHLVRLHFHRFTNSSVLESSTPQFHVLANGFLLLNNFSLGNEKKDVVVKEFILRVDSDKLEITFVPAERSNFYAFVNAIEVISSPKDLITDLAQFVNSERNERIDGMLKSSFETLYRVNVGGPKVTPFNDSLWRTWVSDDSYLEKSGENGATTLGDVIRSSGRIQYQAGGASREVGPDNVYNSARVIKSLNDSVPKSNITWVFPGINESGSKYLVRLHFCDIASIGPFSLYFNVYVNGNLAYENLDLTLITNSLLASPFYADFVIDGSSSSSGSLTVSVGPSNFSLPHAVDALLNGVEVFKMSSSFGSFQGEMCAESVMRSWRRGNVGVVLPLLAAVFLLLTASVIVQRKRCGVAGDTIGWSRLPVDVSEVNLKHPGLQSTTAGKL</sequence>
<evidence type="ECO:0000256" key="2">
    <source>
        <dbReference type="ARBA" id="ARBA00022527"/>
    </source>
</evidence>
<organism evidence="10 11">
    <name type="scientific">Oldenlandia corymbosa var. corymbosa</name>
    <dbReference type="NCBI Taxonomy" id="529605"/>
    <lineage>
        <taxon>Eukaryota</taxon>
        <taxon>Viridiplantae</taxon>
        <taxon>Streptophyta</taxon>
        <taxon>Embryophyta</taxon>
        <taxon>Tracheophyta</taxon>
        <taxon>Spermatophyta</taxon>
        <taxon>Magnoliopsida</taxon>
        <taxon>eudicotyledons</taxon>
        <taxon>Gunneridae</taxon>
        <taxon>Pentapetalae</taxon>
        <taxon>asterids</taxon>
        <taxon>lamiids</taxon>
        <taxon>Gentianales</taxon>
        <taxon>Rubiaceae</taxon>
        <taxon>Rubioideae</taxon>
        <taxon>Spermacoceae</taxon>
        <taxon>Hedyotis-Oldenlandia complex</taxon>
        <taxon>Oldenlandia</taxon>
    </lineage>
</organism>
<evidence type="ECO:0000256" key="5">
    <source>
        <dbReference type="ARBA" id="ARBA00022840"/>
    </source>
</evidence>
<keyword evidence="7" id="KW-1133">Transmembrane helix</keyword>
<gene>
    <name evidence="10" type="ORF">OLC1_LOCUS11435</name>
</gene>
<keyword evidence="7" id="KW-0472">Membrane</keyword>
<dbReference type="GO" id="GO:0005524">
    <property type="term" value="F:ATP binding"/>
    <property type="evidence" value="ECO:0007669"/>
    <property type="project" value="UniProtKB-KW"/>
</dbReference>
<keyword evidence="7" id="KW-0812">Transmembrane</keyword>
<protein>
    <submittedName>
        <fullName evidence="10">OLC1v1000163C1</fullName>
    </submittedName>
</protein>
<keyword evidence="5" id="KW-0067">ATP-binding</keyword>
<feature type="domain" description="Malectin-like" evidence="9">
    <location>
        <begin position="67"/>
        <end position="408"/>
    </location>
</feature>
<dbReference type="InterPro" id="IPR045272">
    <property type="entry name" value="ANXUR1/2-like"/>
</dbReference>
<keyword evidence="2" id="KW-0418">Kinase</keyword>
<evidence type="ECO:0000259" key="9">
    <source>
        <dbReference type="Pfam" id="PF12819"/>
    </source>
</evidence>
<comment type="subcellular location">
    <subcellularLocation>
        <location evidence="1">Membrane</location>
        <topology evidence="1">Single-pass type I membrane protein</topology>
    </subcellularLocation>
</comment>
<feature type="chain" id="PRO_5043673429" evidence="8">
    <location>
        <begin position="21"/>
        <end position="492"/>
    </location>
</feature>
<evidence type="ECO:0000256" key="6">
    <source>
        <dbReference type="ARBA" id="ARBA00023180"/>
    </source>
</evidence>
<feature type="signal peptide" evidence="8">
    <location>
        <begin position="1"/>
        <end position="20"/>
    </location>
</feature>
<evidence type="ECO:0000256" key="8">
    <source>
        <dbReference type="SAM" id="SignalP"/>
    </source>
</evidence>
<evidence type="ECO:0000256" key="3">
    <source>
        <dbReference type="ARBA" id="ARBA00022679"/>
    </source>
</evidence>
<dbReference type="Proteomes" id="UP001161247">
    <property type="component" value="Chromosome 4"/>
</dbReference>
<keyword evidence="3" id="KW-0808">Transferase</keyword>
<keyword evidence="8" id="KW-0732">Signal</keyword>
<keyword evidence="4" id="KW-0547">Nucleotide-binding</keyword>
<evidence type="ECO:0000256" key="1">
    <source>
        <dbReference type="ARBA" id="ARBA00004479"/>
    </source>
</evidence>
<keyword evidence="6" id="KW-0325">Glycoprotein</keyword>
<keyword evidence="11" id="KW-1185">Reference proteome</keyword>
<dbReference type="InterPro" id="IPR024788">
    <property type="entry name" value="Malectin-like_Carb-bd_dom"/>
</dbReference>
<name>A0AAV1D509_OLDCO</name>
<dbReference type="GO" id="GO:0016020">
    <property type="term" value="C:membrane"/>
    <property type="evidence" value="ECO:0007669"/>
    <property type="project" value="UniProtKB-SubCell"/>
</dbReference>
<dbReference type="EMBL" id="OX459121">
    <property type="protein sequence ID" value="CAI9101983.1"/>
    <property type="molecule type" value="Genomic_DNA"/>
</dbReference>
<evidence type="ECO:0000256" key="4">
    <source>
        <dbReference type="ARBA" id="ARBA00022741"/>
    </source>
</evidence>
<evidence type="ECO:0000256" key="7">
    <source>
        <dbReference type="SAM" id="Phobius"/>
    </source>
</evidence>
<accession>A0AAV1D509</accession>
<proteinExistence type="predicted"/>
<reference evidence="10" key="1">
    <citation type="submission" date="2023-03" db="EMBL/GenBank/DDBJ databases">
        <authorList>
            <person name="Julca I."/>
        </authorList>
    </citation>
    <scope>NUCLEOTIDE SEQUENCE</scope>
</reference>
<dbReference type="AlphaFoldDB" id="A0AAV1D509"/>
<dbReference type="PANTHER" id="PTHR34590">
    <property type="entry name" value="OS03G0124300 PROTEIN-RELATED"/>
    <property type="match status" value="1"/>
</dbReference>
<evidence type="ECO:0000313" key="10">
    <source>
        <dbReference type="EMBL" id="CAI9101983.1"/>
    </source>
</evidence>
<dbReference type="FunFam" id="2.60.120.430:FF:000001">
    <property type="entry name" value="Receptor-like protein kinase FERONIA"/>
    <property type="match status" value="1"/>
</dbReference>
<dbReference type="Gene3D" id="2.60.120.430">
    <property type="entry name" value="Galactose-binding lectin"/>
    <property type="match status" value="2"/>
</dbReference>
<feature type="transmembrane region" description="Helical" evidence="7">
    <location>
        <begin position="433"/>
        <end position="453"/>
    </location>
</feature>
<dbReference type="GO" id="GO:0004674">
    <property type="term" value="F:protein serine/threonine kinase activity"/>
    <property type="evidence" value="ECO:0007669"/>
    <property type="project" value="UniProtKB-KW"/>
</dbReference>